<dbReference type="InterPro" id="IPR010390">
    <property type="entry name" value="ABC-2_transporter-like"/>
</dbReference>
<evidence type="ECO:0000256" key="1">
    <source>
        <dbReference type="SAM" id="Phobius"/>
    </source>
</evidence>
<gene>
    <name evidence="2" type="ORF">UY11_C0004G0011</name>
</gene>
<feature type="transmembrane region" description="Helical" evidence="1">
    <location>
        <begin position="100"/>
        <end position="123"/>
    </location>
</feature>
<dbReference type="AlphaFoldDB" id="A0A0G1TSM8"/>
<feature type="transmembrane region" description="Helical" evidence="1">
    <location>
        <begin position="12"/>
        <end position="41"/>
    </location>
</feature>
<organism evidence="2 3">
    <name type="scientific">Candidatus Amesbacteria bacterium GW2011_GWC2_47_8</name>
    <dbReference type="NCBI Taxonomy" id="1618367"/>
    <lineage>
        <taxon>Bacteria</taxon>
        <taxon>Candidatus Amesiibacteriota</taxon>
    </lineage>
</organism>
<reference evidence="2 3" key="1">
    <citation type="journal article" date="2015" name="Nature">
        <title>rRNA introns, odd ribosomes, and small enigmatic genomes across a large radiation of phyla.</title>
        <authorList>
            <person name="Brown C.T."/>
            <person name="Hug L.A."/>
            <person name="Thomas B.C."/>
            <person name="Sharon I."/>
            <person name="Castelle C.J."/>
            <person name="Singh A."/>
            <person name="Wilkins M.J."/>
            <person name="Williams K.H."/>
            <person name="Banfield J.F."/>
        </authorList>
    </citation>
    <scope>NUCLEOTIDE SEQUENCE [LARGE SCALE GENOMIC DNA]</scope>
</reference>
<evidence type="ECO:0000313" key="2">
    <source>
        <dbReference type="EMBL" id="KKU84769.1"/>
    </source>
</evidence>
<comment type="caution">
    <text evidence="2">The sequence shown here is derived from an EMBL/GenBank/DDBJ whole genome shotgun (WGS) entry which is preliminary data.</text>
</comment>
<accession>A0A0G1TSM8</accession>
<dbReference type="PANTHER" id="PTHR36832">
    <property type="entry name" value="SLR1174 PROTEIN-RELATED"/>
    <property type="match status" value="1"/>
</dbReference>
<dbReference type="Proteomes" id="UP000034265">
    <property type="component" value="Unassembled WGS sequence"/>
</dbReference>
<protein>
    <submittedName>
        <fullName evidence="2">Uncharacterized protein</fullName>
    </submittedName>
</protein>
<proteinExistence type="predicted"/>
<dbReference type="EMBL" id="LCOT01000004">
    <property type="protein sequence ID" value="KKU84769.1"/>
    <property type="molecule type" value="Genomic_DNA"/>
</dbReference>
<evidence type="ECO:0000313" key="3">
    <source>
        <dbReference type="Proteomes" id="UP000034265"/>
    </source>
</evidence>
<sequence>MGILNSNITLSFVLITTISLLLAVLSKFYISASIGGLAFWFKRVHGFGGLFFNIGGLFSGELIPIIFLPRIFSTIADYLPFKYLAYFQVQLLLRQVDYKLIAIGVITQVLWLAFFVLISRIIWKAGLSQFEATGR</sequence>
<keyword evidence="1" id="KW-0472">Membrane</keyword>
<keyword evidence="1" id="KW-0812">Transmembrane</keyword>
<dbReference type="PANTHER" id="PTHR36832:SF1">
    <property type="entry name" value="SLR1174 PROTEIN"/>
    <property type="match status" value="1"/>
</dbReference>
<feature type="transmembrane region" description="Helical" evidence="1">
    <location>
        <begin position="47"/>
        <end position="68"/>
    </location>
</feature>
<name>A0A0G1TSM8_9BACT</name>
<keyword evidence="1" id="KW-1133">Transmembrane helix</keyword>
<dbReference type="Pfam" id="PF06182">
    <property type="entry name" value="ABC2_membrane_6"/>
    <property type="match status" value="1"/>
</dbReference>